<protein>
    <submittedName>
        <fullName evidence="1">Uncharacterized protein</fullName>
    </submittedName>
</protein>
<keyword evidence="2" id="KW-1185">Reference proteome</keyword>
<organism evidence="1 2">
    <name type="scientific">Siculibacillus lacustris</name>
    <dbReference type="NCBI Taxonomy" id="1549641"/>
    <lineage>
        <taxon>Bacteria</taxon>
        <taxon>Pseudomonadati</taxon>
        <taxon>Pseudomonadota</taxon>
        <taxon>Alphaproteobacteria</taxon>
        <taxon>Hyphomicrobiales</taxon>
        <taxon>Ancalomicrobiaceae</taxon>
        <taxon>Siculibacillus</taxon>
    </lineage>
</organism>
<accession>A0A4Q9VHW0</accession>
<dbReference type="RefSeq" id="WP_131311040.1">
    <property type="nucleotide sequence ID" value="NZ_SJFN01000033.1"/>
</dbReference>
<gene>
    <name evidence="1" type="ORF">EYW49_18115</name>
</gene>
<name>A0A4Q9VHW0_9HYPH</name>
<dbReference type="AlphaFoldDB" id="A0A4Q9VHW0"/>
<evidence type="ECO:0000313" key="2">
    <source>
        <dbReference type="Proteomes" id="UP000292781"/>
    </source>
</evidence>
<proteinExistence type="predicted"/>
<evidence type="ECO:0000313" key="1">
    <source>
        <dbReference type="EMBL" id="TBW34502.1"/>
    </source>
</evidence>
<sequence length="167" mass="17661">MAFDTNRWATRAGRPFAVALVAVAVAGTCAIGAARADTDRIEKRLWVAVSGKAQTVVVDSFREMREDCSAAPAPALAVTKQPKLAKLTVKTVTAPGTTDPTGPYAACNGKKFNWSRVTWPVPTKGEGTDSAVIQATESSGDVTVYDFEIVYAKKLPAGKTSGLVEDR</sequence>
<dbReference type="Proteomes" id="UP000292781">
    <property type="component" value="Unassembled WGS sequence"/>
</dbReference>
<comment type="caution">
    <text evidence="1">The sequence shown here is derived from an EMBL/GenBank/DDBJ whole genome shotgun (WGS) entry which is preliminary data.</text>
</comment>
<dbReference type="EMBL" id="SJFN01000033">
    <property type="protein sequence ID" value="TBW34502.1"/>
    <property type="molecule type" value="Genomic_DNA"/>
</dbReference>
<reference evidence="1 2" key="1">
    <citation type="submission" date="2019-02" db="EMBL/GenBank/DDBJ databases">
        <title>Siculibacillus lacustris gen. nov., sp. nov., a new rosette-forming bacterium isolated from a freshwater crater lake (Lake St. Ana, Romania).</title>
        <authorList>
            <person name="Felfoldi T."/>
            <person name="Marton Z."/>
            <person name="Szabo A."/>
            <person name="Mentes A."/>
            <person name="Boka K."/>
            <person name="Marialigeti K."/>
            <person name="Mathe I."/>
            <person name="Koncz M."/>
            <person name="Schumann P."/>
            <person name="Toth E."/>
        </authorList>
    </citation>
    <scope>NUCLEOTIDE SEQUENCE [LARGE SCALE GENOMIC DNA]</scope>
    <source>
        <strain evidence="1 2">SA-279</strain>
    </source>
</reference>